<dbReference type="SUPFAM" id="SSF53098">
    <property type="entry name" value="Ribonuclease H-like"/>
    <property type="match status" value="1"/>
</dbReference>
<dbReference type="InterPro" id="IPR036397">
    <property type="entry name" value="RNaseH_sf"/>
</dbReference>
<dbReference type="Proteomes" id="UP000852880">
    <property type="component" value="Unassembled WGS sequence"/>
</dbReference>
<dbReference type="InterPro" id="IPR033390">
    <property type="entry name" value="Rv2179c-like"/>
</dbReference>
<feature type="domain" description="3'-5' exoribonuclease Rv2179c-like" evidence="1">
    <location>
        <begin position="2"/>
        <end position="180"/>
    </location>
</feature>
<gene>
    <name evidence="2" type="ORF">BH006_07655</name>
</gene>
<proteinExistence type="predicted"/>
<comment type="caution">
    <text evidence="2">The sequence shown here is derived from an EMBL/GenBank/DDBJ whole genome shotgun (WGS) entry which is preliminary data.</text>
</comment>
<dbReference type="Gene3D" id="3.30.420.10">
    <property type="entry name" value="Ribonuclease H-like superfamily/Ribonuclease H"/>
    <property type="match status" value="1"/>
</dbReference>
<name>A0A3F3IA05_SALER</name>
<dbReference type="GO" id="GO:0003676">
    <property type="term" value="F:nucleic acid binding"/>
    <property type="evidence" value="ECO:0007669"/>
    <property type="project" value="InterPro"/>
</dbReference>
<sequence>MNNVMIDIETLGTGHHAAIASVAAAIFDSLTGEIAAEEYIRVDWKEDCEIYGGEIDPATVEWWLKKSPAVRAELIAGDKQLALEDALNSIFSFIERHCDVGPVYVWSKSPSFDLSLIKDAAGRTSIPFSVIPWKYWNERDVRTIEGIGAQLNISLPYSSKEATHHALADVRGQIRNVVAVMSALWAGYEATEA</sequence>
<organism evidence="2">
    <name type="scientific">Salmonella enterica</name>
    <name type="common">Salmonella choleraesuis</name>
    <dbReference type="NCBI Taxonomy" id="28901"/>
    <lineage>
        <taxon>Bacteria</taxon>
        <taxon>Pseudomonadati</taxon>
        <taxon>Pseudomonadota</taxon>
        <taxon>Gammaproteobacteria</taxon>
        <taxon>Enterobacterales</taxon>
        <taxon>Enterobacteriaceae</taxon>
        <taxon>Salmonella</taxon>
    </lineage>
</organism>
<evidence type="ECO:0000259" key="1">
    <source>
        <dbReference type="Pfam" id="PF16473"/>
    </source>
</evidence>
<dbReference type="EMBL" id="MJEL01000061">
    <property type="protein sequence ID" value="OEH95289.1"/>
    <property type="molecule type" value="Genomic_DNA"/>
</dbReference>
<dbReference type="InterPro" id="IPR012337">
    <property type="entry name" value="RNaseH-like_sf"/>
</dbReference>
<reference evidence="2" key="1">
    <citation type="submission" date="2016-09" db="EMBL/GenBank/DDBJ databases">
        <title>Whole Genome Sequencing of Salmonella enterica subsp. enterica serovar Nottingham.</title>
        <authorList>
            <person name="Zheng J."/>
            <person name="Wang H."/>
        </authorList>
    </citation>
    <scope>NUCLEOTIDE SEQUENCE [LARGE SCALE GENOMIC DNA]</scope>
    <source>
        <strain evidence="2">CFSAN055411</strain>
    </source>
</reference>
<dbReference type="AlphaFoldDB" id="A0A3F3IA05"/>
<evidence type="ECO:0000313" key="2">
    <source>
        <dbReference type="EMBL" id="OEH95289.1"/>
    </source>
</evidence>
<protein>
    <recommendedName>
        <fullName evidence="1">3'-5' exoribonuclease Rv2179c-like domain-containing protein</fullName>
    </recommendedName>
</protein>
<dbReference type="RefSeq" id="WP_069721980.1">
    <property type="nucleotide sequence ID" value="NZ_MJEL01000061.1"/>
</dbReference>
<dbReference type="Pfam" id="PF16473">
    <property type="entry name" value="Rv2179c-like"/>
    <property type="match status" value="1"/>
</dbReference>
<accession>A0A3F3IA05</accession>